<dbReference type="GO" id="GO:0004523">
    <property type="term" value="F:RNA-DNA hybrid ribonuclease activity"/>
    <property type="evidence" value="ECO:0007669"/>
    <property type="project" value="InterPro"/>
</dbReference>
<dbReference type="CDD" id="cd09279">
    <property type="entry name" value="RNase_HI_like"/>
    <property type="match status" value="1"/>
</dbReference>
<organism evidence="2 3">
    <name type="scientific">Undibacterium nitidum</name>
    <dbReference type="NCBI Taxonomy" id="2762298"/>
    <lineage>
        <taxon>Bacteria</taxon>
        <taxon>Pseudomonadati</taxon>
        <taxon>Pseudomonadota</taxon>
        <taxon>Betaproteobacteria</taxon>
        <taxon>Burkholderiales</taxon>
        <taxon>Oxalobacteraceae</taxon>
        <taxon>Undibacterium</taxon>
    </lineage>
</organism>
<dbReference type="PANTHER" id="PTHR48475:SF1">
    <property type="entry name" value="RNASE H TYPE-1 DOMAIN-CONTAINING PROTEIN"/>
    <property type="match status" value="1"/>
</dbReference>
<dbReference type="EMBL" id="JACOFZ010000001">
    <property type="protein sequence ID" value="MBC3880745.1"/>
    <property type="molecule type" value="Genomic_DNA"/>
</dbReference>
<dbReference type="PROSITE" id="PS50879">
    <property type="entry name" value="RNASE_H_1"/>
    <property type="match status" value="1"/>
</dbReference>
<evidence type="ECO:0000313" key="2">
    <source>
        <dbReference type="EMBL" id="MBC3880745.1"/>
    </source>
</evidence>
<dbReference type="InterPro" id="IPR002156">
    <property type="entry name" value="RNaseH_domain"/>
</dbReference>
<evidence type="ECO:0000313" key="3">
    <source>
        <dbReference type="Proteomes" id="UP000627446"/>
    </source>
</evidence>
<dbReference type="RefSeq" id="WP_186914775.1">
    <property type="nucleotide sequence ID" value="NZ_JACOFZ010000001.1"/>
</dbReference>
<evidence type="ECO:0000259" key="1">
    <source>
        <dbReference type="PROSITE" id="PS50879"/>
    </source>
</evidence>
<dbReference type="InterPro" id="IPR012337">
    <property type="entry name" value="RNaseH-like_sf"/>
</dbReference>
<accession>A0A923HP91</accession>
<keyword evidence="3" id="KW-1185">Reference proteome</keyword>
<reference evidence="2" key="1">
    <citation type="submission" date="2020-08" db="EMBL/GenBank/DDBJ databases">
        <title>Novel species isolated from subtropical streams in China.</title>
        <authorList>
            <person name="Lu H."/>
        </authorList>
    </citation>
    <scope>NUCLEOTIDE SEQUENCE</scope>
    <source>
        <strain evidence="2">LX22W</strain>
    </source>
</reference>
<dbReference type="Proteomes" id="UP000627446">
    <property type="component" value="Unassembled WGS sequence"/>
</dbReference>
<protein>
    <submittedName>
        <fullName evidence="2">Ribonuclease HI family protein</fullName>
    </submittedName>
</protein>
<gene>
    <name evidence="2" type="ORF">H8K36_05115</name>
</gene>
<dbReference type="SUPFAM" id="SSF53098">
    <property type="entry name" value="Ribonuclease H-like"/>
    <property type="match status" value="1"/>
</dbReference>
<dbReference type="AlphaFoldDB" id="A0A923HP91"/>
<dbReference type="InterPro" id="IPR036397">
    <property type="entry name" value="RNaseH_sf"/>
</dbReference>
<dbReference type="Gene3D" id="3.30.420.10">
    <property type="entry name" value="Ribonuclease H-like superfamily/Ribonuclease H"/>
    <property type="match status" value="1"/>
</dbReference>
<dbReference type="GO" id="GO:0003676">
    <property type="term" value="F:nucleic acid binding"/>
    <property type="evidence" value="ECO:0007669"/>
    <property type="project" value="InterPro"/>
</dbReference>
<feature type="domain" description="RNase H type-1" evidence="1">
    <location>
        <begin position="87"/>
        <end position="217"/>
    </location>
</feature>
<name>A0A923HP91_9BURK</name>
<dbReference type="Pfam" id="PF13456">
    <property type="entry name" value="RVT_3"/>
    <property type="match status" value="1"/>
</dbReference>
<sequence>MELQHYLDLCTKTELAKAKRSARLGDGDLLKALRALFVSMAEQQGIDVAQLFESRAAERRRHQQLQEVRRLAYVQRHQAKLASREIDLQRWNLWFDGSAHPNPGPCSIGAVLQAPDGSRWQLSQHLGHGSSSDAEYQALIAALKLAITYKADALTVRGDSRVILDDVVAQEAQASSLLSHWRQQARALLQQLPHCELVWIPRARNVQADQLAAQARE</sequence>
<proteinExistence type="predicted"/>
<dbReference type="PANTHER" id="PTHR48475">
    <property type="entry name" value="RIBONUCLEASE H"/>
    <property type="match status" value="1"/>
</dbReference>
<comment type="caution">
    <text evidence="2">The sequence shown here is derived from an EMBL/GenBank/DDBJ whole genome shotgun (WGS) entry which is preliminary data.</text>
</comment>